<keyword evidence="3" id="KW-1185">Reference proteome</keyword>
<evidence type="ECO:0000313" key="3">
    <source>
        <dbReference type="Proteomes" id="UP000054217"/>
    </source>
</evidence>
<reference evidence="2 3" key="1">
    <citation type="submission" date="2014-04" db="EMBL/GenBank/DDBJ databases">
        <authorList>
            <consortium name="DOE Joint Genome Institute"/>
            <person name="Kuo A."/>
            <person name="Kohler A."/>
            <person name="Costa M.D."/>
            <person name="Nagy L.G."/>
            <person name="Floudas D."/>
            <person name="Copeland A."/>
            <person name="Barry K.W."/>
            <person name="Cichocki N."/>
            <person name="Veneault-Fourrey C."/>
            <person name="LaButti K."/>
            <person name="Lindquist E.A."/>
            <person name="Lipzen A."/>
            <person name="Lundell T."/>
            <person name="Morin E."/>
            <person name="Murat C."/>
            <person name="Sun H."/>
            <person name="Tunlid A."/>
            <person name="Henrissat B."/>
            <person name="Grigoriev I.V."/>
            <person name="Hibbett D.S."/>
            <person name="Martin F."/>
            <person name="Nordberg H.P."/>
            <person name="Cantor M.N."/>
            <person name="Hua S.X."/>
        </authorList>
    </citation>
    <scope>NUCLEOTIDE SEQUENCE [LARGE SCALE GENOMIC DNA]</scope>
    <source>
        <strain evidence="2 3">Marx 270</strain>
    </source>
</reference>
<reference evidence="3" key="2">
    <citation type="submission" date="2015-01" db="EMBL/GenBank/DDBJ databases">
        <title>Evolutionary Origins and Diversification of the Mycorrhizal Mutualists.</title>
        <authorList>
            <consortium name="DOE Joint Genome Institute"/>
            <consortium name="Mycorrhizal Genomics Consortium"/>
            <person name="Kohler A."/>
            <person name="Kuo A."/>
            <person name="Nagy L.G."/>
            <person name="Floudas D."/>
            <person name="Copeland A."/>
            <person name="Barry K.W."/>
            <person name="Cichocki N."/>
            <person name="Veneault-Fourrey C."/>
            <person name="LaButti K."/>
            <person name="Lindquist E.A."/>
            <person name="Lipzen A."/>
            <person name="Lundell T."/>
            <person name="Morin E."/>
            <person name="Murat C."/>
            <person name="Riley R."/>
            <person name="Ohm R."/>
            <person name="Sun H."/>
            <person name="Tunlid A."/>
            <person name="Henrissat B."/>
            <person name="Grigoriev I.V."/>
            <person name="Hibbett D.S."/>
            <person name="Martin F."/>
        </authorList>
    </citation>
    <scope>NUCLEOTIDE SEQUENCE [LARGE SCALE GENOMIC DNA]</scope>
    <source>
        <strain evidence="3">Marx 270</strain>
    </source>
</reference>
<dbReference type="EMBL" id="KN832017">
    <property type="protein sequence ID" value="KIN98264.1"/>
    <property type="molecule type" value="Genomic_DNA"/>
</dbReference>
<feature type="compositionally biased region" description="Low complexity" evidence="1">
    <location>
        <begin position="24"/>
        <end position="34"/>
    </location>
</feature>
<dbReference type="AlphaFoldDB" id="A0A0C3NB04"/>
<accession>A0A0C3NB04</accession>
<sequence>MDGTRSEPGKILVLRKTASPPPASDGAGASFGSGIDILGSPSTKPQEDSLSSEPVADIDVSASCLGCFTDFI</sequence>
<evidence type="ECO:0000256" key="1">
    <source>
        <dbReference type="SAM" id="MobiDB-lite"/>
    </source>
</evidence>
<feature type="compositionally biased region" description="Polar residues" evidence="1">
    <location>
        <begin position="40"/>
        <end position="52"/>
    </location>
</feature>
<dbReference type="HOGENOM" id="CLU_2723243_0_0_1"/>
<organism evidence="2 3">
    <name type="scientific">Pisolithus tinctorius Marx 270</name>
    <dbReference type="NCBI Taxonomy" id="870435"/>
    <lineage>
        <taxon>Eukaryota</taxon>
        <taxon>Fungi</taxon>
        <taxon>Dikarya</taxon>
        <taxon>Basidiomycota</taxon>
        <taxon>Agaricomycotina</taxon>
        <taxon>Agaricomycetes</taxon>
        <taxon>Agaricomycetidae</taxon>
        <taxon>Boletales</taxon>
        <taxon>Sclerodermatineae</taxon>
        <taxon>Pisolithaceae</taxon>
        <taxon>Pisolithus</taxon>
    </lineage>
</organism>
<evidence type="ECO:0000313" key="2">
    <source>
        <dbReference type="EMBL" id="KIN98264.1"/>
    </source>
</evidence>
<proteinExistence type="predicted"/>
<name>A0A0C3NB04_PISTI</name>
<gene>
    <name evidence="2" type="ORF">M404DRAFT_1005402</name>
</gene>
<dbReference type="Proteomes" id="UP000054217">
    <property type="component" value="Unassembled WGS sequence"/>
</dbReference>
<dbReference type="InParanoid" id="A0A0C3NB04"/>
<protein>
    <submittedName>
        <fullName evidence="2">Uncharacterized protein</fullName>
    </submittedName>
</protein>
<feature type="region of interest" description="Disordered" evidence="1">
    <location>
        <begin position="1"/>
        <end position="54"/>
    </location>
</feature>